<accession>A0A8E2F7M6</accession>
<keyword evidence="3" id="KW-1185">Reference proteome</keyword>
<feature type="compositionally biased region" description="Basic and acidic residues" evidence="1">
    <location>
        <begin position="366"/>
        <end position="377"/>
    </location>
</feature>
<evidence type="ECO:0000313" key="3">
    <source>
        <dbReference type="Proteomes" id="UP000250140"/>
    </source>
</evidence>
<feature type="region of interest" description="Disordered" evidence="1">
    <location>
        <begin position="280"/>
        <end position="350"/>
    </location>
</feature>
<protein>
    <submittedName>
        <fullName evidence="2">Uncharacterized protein</fullName>
    </submittedName>
</protein>
<organism evidence="2 3">
    <name type="scientific">Glonium stellatum</name>
    <dbReference type="NCBI Taxonomy" id="574774"/>
    <lineage>
        <taxon>Eukaryota</taxon>
        <taxon>Fungi</taxon>
        <taxon>Dikarya</taxon>
        <taxon>Ascomycota</taxon>
        <taxon>Pezizomycotina</taxon>
        <taxon>Dothideomycetes</taxon>
        <taxon>Pleosporomycetidae</taxon>
        <taxon>Gloniales</taxon>
        <taxon>Gloniaceae</taxon>
        <taxon>Glonium</taxon>
    </lineage>
</organism>
<feature type="region of interest" description="Disordered" evidence="1">
    <location>
        <begin position="593"/>
        <end position="641"/>
    </location>
</feature>
<feature type="compositionally biased region" description="Polar residues" evidence="1">
    <location>
        <begin position="285"/>
        <end position="303"/>
    </location>
</feature>
<feature type="compositionally biased region" description="Polar residues" evidence="1">
    <location>
        <begin position="713"/>
        <end position="733"/>
    </location>
</feature>
<feature type="region of interest" description="Disordered" evidence="1">
    <location>
        <begin position="464"/>
        <end position="568"/>
    </location>
</feature>
<sequence>MAAHNLAASIGLPSPTLTNPDMILPEAARSFSPSPYANAQRPPSPSSLFYHGNLSSQTIKLASAPQGRRGSSPRTMSPVTARSSITTLPNISEVDVTPKRRSPLDDVIASSPTLRDSISGHNMDNWEAYRSRRLSNGSSSVHSEDLENMKWPGFDGPGAFDDSGVALDEEDQIDQLPKVANGDDDLETERWLNGPEDGDDDPYSSAALSRRAEIILANAKKRLNVMEGNLRGARHSLLVTPSASLSNIKMASELSQQLSAARERDRKLYGGLGFISPRQRPFHSSPLSAGSSPGHSRVFSETSIPPPLSPGVLSRANAKDRRSSSAMGAVSGPWSPVDGVPSAQYVRESKSHDAIREYRGMGWGYSDREYPLRKTSNESRSSPTTSLEPLPEDETPKLHRSASTTSDLRVQMNELKGKISTLKKRAREDGLRRRSLQSLRTPSPFTAAEIWYSGAEAYKTSSITSDAGVGTKGDPSPTRRELYEEDDSETFLPQAVTSDLRVNQPSLAEPEKQSDYQESHYEDAEEGPDDDRPNAQSHDELDEPDFVSMDDDSEPEGESIYEDAAYEPIVAERHEDRLDAFDYQNFFLHSAMGSYSTGSRRSSGSSVDSVETTRPVTSSQYSPDLESTPKQSRLSIRLHQRNDSVDSISTIASFATAKEGNDSDDGSDDGSNPLDELSQQIISHQQRAAAQANGGQNVADANRLDSAAMVPGTRTTNQNLGPMGGPSQNSCSGSPGADLVGGLRASKIFSILLESGLNSDRRLSLNEQEKQLIYGLATSFQHVCMSLQSTAGDKYERKEWRRRLDEARRILDGEQADEVF</sequence>
<feature type="region of interest" description="Disordered" evidence="1">
    <location>
        <begin position="366"/>
        <end position="437"/>
    </location>
</feature>
<feature type="compositionally biased region" description="Acidic residues" evidence="1">
    <location>
        <begin position="540"/>
        <end position="565"/>
    </location>
</feature>
<feature type="region of interest" description="Disordered" evidence="1">
    <location>
        <begin position="655"/>
        <end position="675"/>
    </location>
</feature>
<feature type="compositionally biased region" description="Polar residues" evidence="1">
    <location>
        <begin position="378"/>
        <end position="387"/>
    </location>
</feature>
<feature type="compositionally biased region" description="Basic and acidic residues" evidence="1">
    <location>
        <begin position="509"/>
        <end position="522"/>
    </location>
</feature>
<evidence type="ECO:0000256" key="1">
    <source>
        <dbReference type="SAM" id="MobiDB-lite"/>
    </source>
</evidence>
<dbReference type="Proteomes" id="UP000250140">
    <property type="component" value="Unassembled WGS sequence"/>
</dbReference>
<feature type="compositionally biased region" description="Basic and acidic residues" evidence="1">
    <location>
        <begin position="530"/>
        <end position="539"/>
    </location>
</feature>
<feature type="compositionally biased region" description="Polar residues" evidence="1">
    <location>
        <begin position="607"/>
        <end position="622"/>
    </location>
</feature>
<dbReference type="AlphaFoldDB" id="A0A8E2F7M6"/>
<feature type="region of interest" description="Disordered" evidence="1">
    <location>
        <begin position="173"/>
        <end position="204"/>
    </location>
</feature>
<reference evidence="2 3" key="1">
    <citation type="journal article" date="2016" name="Nat. Commun.">
        <title>Ectomycorrhizal ecology is imprinted in the genome of the dominant symbiotic fungus Cenococcum geophilum.</title>
        <authorList>
            <consortium name="DOE Joint Genome Institute"/>
            <person name="Peter M."/>
            <person name="Kohler A."/>
            <person name="Ohm R.A."/>
            <person name="Kuo A."/>
            <person name="Krutzmann J."/>
            <person name="Morin E."/>
            <person name="Arend M."/>
            <person name="Barry K.W."/>
            <person name="Binder M."/>
            <person name="Choi C."/>
            <person name="Clum A."/>
            <person name="Copeland A."/>
            <person name="Grisel N."/>
            <person name="Haridas S."/>
            <person name="Kipfer T."/>
            <person name="LaButti K."/>
            <person name="Lindquist E."/>
            <person name="Lipzen A."/>
            <person name="Maire R."/>
            <person name="Meier B."/>
            <person name="Mihaltcheva S."/>
            <person name="Molinier V."/>
            <person name="Murat C."/>
            <person name="Poggeler S."/>
            <person name="Quandt C.A."/>
            <person name="Sperisen C."/>
            <person name="Tritt A."/>
            <person name="Tisserant E."/>
            <person name="Crous P.W."/>
            <person name="Henrissat B."/>
            <person name="Nehls U."/>
            <person name="Egli S."/>
            <person name="Spatafora J.W."/>
            <person name="Grigoriev I.V."/>
            <person name="Martin F.M."/>
        </authorList>
    </citation>
    <scope>NUCLEOTIDE SEQUENCE [LARGE SCALE GENOMIC DNA]</scope>
    <source>
        <strain evidence="2 3">CBS 207.34</strain>
    </source>
</reference>
<feature type="region of interest" description="Disordered" evidence="1">
    <location>
        <begin position="1"/>
        <end position="107"/>
    </location>
</feature>
<dbReference type="OrthoDB" id="3438840at2759"/>
<gene>
    <name evidence="2" type="ORF">AOQ84DRAFT_386387</name>
</gene>
<name>A0A8E2F7M6_9PEZI</name>
<feature type="compositionally biased region" description="Polar residues" evidence="1">
    <location>
        <begin position="495"/>
        <end position="506"/>
    </location>
</feature>
<feature type="compositionally biased region" description="Polar residues" evidence="1">
    <location>
        <begin position="72"/>
        <end position="90"/>
    </location>
</feature>
<dbReference type="EMBL" id="KV748934">
    <property type="protein sequence ID" value="OCL12061.1"/>
    <property type="molecule type" value="Genomic_DNA"/>
</dbReference>
<evidence type="ECO:0000313" key="2">
    <source>
        <dbReference type="EMBL" id="OCL12061.1"/>
    </source>
</evidence>
<proteinExistence type="predicted"/>
<feature type="compositionally biased region" description="Low complexity" evidence="1">
    <location>
        <begin position="593"/>
        <end position="606"/>
    </location>
</feature>
<feature type="region of interest" description="Disordered" evidence="1">
    <location>
        <begin position="712"/>
        <end position="735"/>
    </location>
</feature>